<dbReference type="Gene3D" id="3.40.50.620">
    <property type="entry name" value="HUPs"/>
    <property type="match status" value="1"/>
</dbReference>
<evidence type="ECO:0000256" key="6">
    <source>
        <dbReference type="ARBA" id="ARBA00022679"/>
    </source>
</evidence>
<dbReference type="UniPathway" id="UPA00277">
    <property type="reaction ID" value="UER00407"/>
</dbReference>
<dbReference type="PANTHER" id="PTHR22749">
    <property type="entry name" value="RIBOFLAVIN KINASE/FMN ADENYLYLTRANSFERASE"/>
    <property type="match status" value="1"/>
</dbReference>
<keyword evidence="12" id="KW-0511">Multifunctional enzyme</keyword>
<evidence type="ECO:0000256" key="5">
    <source>
        <dbReference type="ARBA" id="ARBA00022643"/>
    </source>
</evidence>
<keyword evidence="9 15" id="KW-0418">Kinase</keyword>
<dbReference type="InterPro" id="IPR015864">
    <property type="entry name" value="FAD_synthase"/>
</dbReference>
<dbReference type="NCBIfam" id="NF004160">
    <property type="entry name" value="PRK05627.1-3"/>
    <property type="match status" value="1"/>
</dbReference>
<dbReference type="Pfam" id="PF01687">
    <property type="entry name" value="Flavokinase"/>
    <property type="match status" value="1"/>
</dbReference>
<evidence type="ECO:0000256" key="4">
    <source>
        <dbReference type="ARBA" id="ARBA00022630"/>
    </source>
</evidence>
<evidence type="ECO:0000256" key="10">
    <source>
        <dbReference type="ARBA" id="ARBA00022827"/>
    </source>
</evidence>
<evidence type="ECO:0000313" key="17">
    <source>
        <dbReference type="EMBL" id="SNR59738.1"/>
    </source>
</evidence>
<comment type="catalytic activity">
    <reaction evidence="13 15">
        <text>riboflavin + ATP = FMN + ADP + H(+)</text>
        <dbReference type="Rhea" id="RHEA:14357"/>
        <dbReference type="ChEBI" id="CHEBI:15378"/>
        <dbReference type="ChEBI" id="CHEBI:30616"/>
        <dbReference type="ChEBI" id="CHEBI:57986"/>
        <dbReference type="ChEBI" id="CHEBI:58210"/>
        <dbReference type="ChEBI" id="CHEBI:456216"/>
        <dbReference type="EC" id="2.7.1.26"/>
    </reaction>
</comment>
<dbReference type="NCBIfam" id="NF004162">
    <property type="entry name" value="PRK05627.1-5"/>
    <property type="match status" value="1"/>
</dbReference>
<dbReference type="InterPro" id="IPR015865">
    <property type="entry name" value="Riboflavin_kinase_bac/euk"/>
</dbReference>
<accession>A0A238XMB7</accession>
<evidence type="ECO:0000256" key="12">
    <source>
        <dbReference type="ARBA" id="ARBA00023268"/>
    </source>
</evidence>
<dbReference type="PANTHER" id="PTHR22749:SF6">
    <property type="entry name" value="RIBOFLAVIN KINASE"/>
    <property type="match status" value="1"/>
</dbReference>
<protein>
    <recommendedName>
        <fullName evidence="15">Riboflavin biosynthesis protein</fullName>
    </recommendedName>
    <domain>
        <recommendedName>
            <fullName evidence="15">Riboflavin kinase</fullName>
            <ecNumber evidence="15">2.7.1.26</ecNumber>
        </recommendedName>
        <alternativeName>
            <fullName evidence="15">Flavokinase</fullName>
        </alternativeName>
    </domain>
    <domain>
        <recommendedName>
            <fullName evidence="15">FMN adenylyltransferase</fullName>
            <ecNumber evidence="15">2.7.7.2</ecNumber>
        </recommendedName>
        <alternativeName>
            <fullName evidence="15">FAD pyrophosphorylase</fullName>
        </alternativeName>
        <alternativeName>
            <fullName evidence="15">FAD synthase</fullName>
        </alternativeName>
    </domain>
</protein>
<gene>
    <name evidence="17" type="ORF">SAMN04488503_0249</name>
</gene>
<comment type="similarity">
    <text evidence="15">Belongs to the ribF family.</text>
</comment>
<dbReference type="EMBL" id="FZOC01000001">
    <property type="protein sequence ID" value="SNR59738.1"/>
    <property type="molecule type" value="Genomic_DNA"/>
</dbReference>
<keyword evidence="8 15" id="KW-0547">Nucleotide-binding</keyword>
<comment type="catalytic activity">
    <reaction evidence="14 15">
        <text>FMN + ATP + H(+) = FAD + diphosphate</text>
        <dbReference type="Rhea" id="RHEA:17237"/>
        <dbReference type="ChEBI" id="CHEBI:15378"/>
        <dbReference type="ChEBI" id="CHEBI:30616"/>
        <dbReference type="ChEBI" id="CHEBI:33019"/>
        <dbReference type="ChEBI" id="CHEBI:57692"/>
        <dbReference type="ChEBI" id="CHEBI:58210"/>
        <dbReference type="EC" id="2.7.7.2"/>
    </reaction>
</comment>
<dbReference type="EC" id="2.7.1.26" evidence="15"/>
<dbReference type="CDD" id="cd02064">
    <property type="entry name" value="FAD_synthetase_N"/>
    <property type="match status" value="1"/>
</dbReference>
<dbReference type="SUPFAM" id="SSF82114">
    <property type="entry name" value="Riboflavin kinase-like"/>
    <property type="match status" value="1"/>
</dbReference>
<dbReference type="GO" id="GO:0009231">
    <property type="term" value="P:riboflavin biosynthetic process"/>
    <property type="evidence" value="ECO:0007669"/>
    <property type="project" value="InterPro"/>
</dbReference>
<dbReference type="Proteomes" id="UP000198324">
    <property type="component" value="Unassembled WGS sequence"/>
</dbReference>
<evidence type="ECO:0000256" key="15">
    <source>
        <dbReference type="PIRNR" id="PIRNR004491"/>
    </source>
</evidence>
<keyword evidence="5 15" id="KW-0288">FMN</keyword>
<dbReference type="SMART" id="SM00904">
    <property type="entry name" value="Flavokinase"/>
    <property type="match status" value="1"/>
</dbReference>
<evidence type="ECO:0000256" key="2">
    <source>
        <dbReference type="ARBA" id="ARBA00004726"/>
    </source>
</evidence>
<keyword evidence="6 15" id="KW-0808">Transferase</keyword>
<evidence type="ECO:0000256" key="9">
    <source>
        <dbReference type="ARBA" id="ARBA00022777"/>
    </source>
</evidence>
<evidence type="ECO:0000256" key="13">
    <source>
        <dbReference type="ARBA" id="ARBA00047880"/>
    </source>
</evidence>
<evidence type="ECO:0000256" key="7">
    <source>
        <dbReference type="ARBA" id="ARBA00022695"/>
    </source>
</evidence>
<keyword evidence="18" id="KW-1185">Reference proteome</keyword>
<keyword evidence="11 15" id="KW-0067">ATP-binding</keyword>
<dbReference type="InterPro" id="IPR023468">
    <property type="entry name" value="Riboflavin_kinase"/>
</dbReference>
<dbReference type="UniPathway" id="UPA00276">
    <property type="reaction ID" value="UER00406"/>
</dbReference>
<dbReference type="AlphaFoldDB" id="A0A238XMB7"/>
<keyword evidence="4 15" id="KW-0285">Flavoprotein</keyword>
<dbReference type="GO" id="GO:0006747">
    <property type="term" value="P:FAD biosynthetic process"/>
    <property type="evidence" value="ECO:0007669"/>
    <property type="project" value="UniProtKB-UniRule"/>
</dbReference>
<sequence length="324" mass="35773">MIAARTLDELRDTITGSCVTIGNFDGVHLGHQRLIARTCAKARARGLVSVVVTFDPHPMTVLMQHKTPPFLTSTSQRLRHLERQGPNVALVLEFTREMASLEPEEFVQRYLLDGLSMRELVIGYDYAMGKGRRGDHDFLAKLGQEIGFGVERLDPVIVGGAVVSSTRIRDLIQSGNVWDARPLLGRFFEVEGEVVDGMKRGAATLGFPTANLKLEGTLLPRPGVYAVWAELDGEIHQAVANVGDNPTFGDTGLTLEAHVLDFNRRIYGERLRLHFVQRLRGERKFESIAALKNRIADDVRLGRVILDTPDAQLSAEPGLAASND</sequence>
<reference evidence="17 18" key="1">
    <citation type="submission" date="2017-06" db="EMBL/GenBank/DDBJ databases">
        <authorList>
            <person name="Kim H.J."/>
            <person name="Triplett B.A."/>
        </authorList>
    </citation>
    <scope>NUCLEOTIDE SEQUENCE [LARGE SCALE GENOMIC DNA]</scope>
    <source>
        <strain evidence="17 18">DSM 13116</strain>
    </source>
</reference>
<feature type="domain" description="Riboflavin kinase" evidence="16">
    <location>
        <begin position="183"/>
        <end position="307"/>
    </location>
</feature>
<proteinExistence type="inferred from homology"/>
<dbReference type="RefSeq" id="WP_089270902.1">
    <property type="nucleotide sequence ID" value="NZ_FZOC01000001.1"/>
</dbReference>
<keyword evidence="7 15" id="KW-0548">Nucleotidyltransferase</keyword>
<dbReference type="Gene3D" id="2.40.30.30">
    <property type="entry name" value="Riboflavin kinase-like"/>
    <property type="match status" value="1"/>
</dbReference>
<dbReference type="Pfam" id="PF06574">
    <property type="entry name" value="FAD_syn"/>
    <property type="match status" value="1"/>
</dbReference>
<dbReference type="EC" id="2.7.7.2" evidence="15"/>
<evidence type="ECO:0000256" key="8">
    <source>
        <dbReference type="ARBA" id="ARBA00022741"/>
    </source>
</evidence>
<dbReference type="InterPro" id="IPR014729">
    <property type="entry name" value="Rossmann-like_a/b/a_fold"/>
</dbReference>
<comment type="pathway">
    <text evidence="2 15">Cofactor biosynthesis; FAD biosynthesis; FAD from FMN: step 1/1.</text>
</comment>
<evidence type="ECO:0000313" key="18">
    <source>
        <dbReference type="Proteomes" id="UP000198324"/>
    </source>
</evidence>
<dbReference type="InterPro" id="IPR002606">
    <property type="entry name" value="Riboflavin_kinase_bac"/>
</dbReference>
<dbReference type="InterPro" id="IPR004821">
    <property type="entry name" value="Cyt_trans-like"/>
</dbReference>
<dbReference type="GO" id="GO:0009398">
    <property type="term" value="P:FMN biosynthetic process"/>
    <property type="evidence" value="ECO:0007669"/>
    <property type="project" value="UniProtKB-UniRule"/>
</dbReference>
<organism evidence="17 18">
    <name type="scientific">Humidesulfovibrio mexicanus</name>
    <dbReference type="NCBI Taxonomy" id="147047"/>
    <lineage>
        <taxon>Bacteria</taxon>
        <taxon>Pseudomonadati</taxon>
        <taxon>Thermodesulfobacteriota</taxon>
        <taxon>Desulfovibrionia</taxon>
        <taxon>Desulfovibrionales</taxon>
        <taxon>Desulfovibrionaceae</taxon>
        <taxon>Humidesulfovibrio</taxon>
    </lineage>
</organism>
<evidence type="ECO:0000256" key="11">
    <source>
        <dbReference type="ARBA" id="ARBA00022840"/>
    </source>
</evidence>
<keyword evidence="10 15" id="KW-0274">FAD</keyword>
<dbReference type="FunFam" id="3.40.50.620:FF:000021">
    <property type="entry name" value="Riboflavin biosynthesis protein"/>
    <property type="match status" value="1"/>
</dbReference>
<evidence type="ECO:0000259" key="16">
    <source>
        <dbReference type="SMART" id="SM00904"/>
    </source>
</evidence>
<evidence type="ECO:0000256" key="1">
    <source>
        <dbReference type="ARBA" id="ARBA00002121"/>
    </source>
</evidence>
<dbReference type="NCBIfam" id="TIGR00083">
    <property type="entry name" value="ribF"/>
    <property type="match status" value="1"/>
</dbReference>
<evidence type="ECO:0000256" key="3">
    <source>
        <dbReference type="ARBA" id="ARBA00005201"/>
    </source>
</evidence>
<dbReference type="PIRSF" id="PIRSF004491">
    <property type="entry name" value="FAD_Synth"/>
    <property type="match status" value="1"/>
</dbReference>
<dbReference type="GO" id="GO:0003919">
    <property type="term" value="F:FMN adenylyltransferase activity"/>
    <property type="evidence" value="ECO:0007669"/>
    <property type="project" value="UniProtKB-UniRule"/>
</dbReference>
<dbReference type="OrthoDB" id="9803667at2"/>
<dbReference type="NCBIfam" id="TIGR00125">
    <property type="entry name" value="cyt_tran_rel"/>
    <property type="match status" value="1"/>
</dbReference>
<dbReference type="SUPFAM" id="SSF52374">
    <property type="entry name" value="Nucleotidylyl transferase"/>
    <property type="match status" value="1"/>
</dbReference>
<dbReference type="GO" id="GO:0008531">
    <property type="term" value="F:riboflavin kinase activity"/>
    <property type="evidence" value="ECO:0007669"/>
    <property type="project" value="UniProtKB-UniRule"/>
</dbReference>
<dbReference type="GO" id="GO:0005524">
    <property type="term" value="F:ATP binding"/>
    <property type="evidence" value="ECO:0007669"/>
    <property type="project" value="UniProtKB-UniRule"/>
</dbReference>
<dbReference type="InterPro" id="IPR023465">
    <property type="entry name" value="Riboflavin_kinase_dom_sf"/>
</dbReference>
<comment type="function">
    <text evidence="1">Catalyzes the phosphorylation of riboflavin to FMN followed by the adenylation of FMN to FAD.</text>
</comment>
<name>A0A238XMB7_9BACT</name>
<comment type="pathway">
    <text evidence="3 15">Cofactor biosynthesis; FMN biosynthesis; FMN from riboflavin (ATP route): step 1/1.</text>
</comment>
<evidence type="ECO:0000256" key="14">
    <source>
        <dbReference type="ARBA" id="ARBA00049494"/>
    </source>
</evidence>